<dbReference type="STRING" id="1232683.ADIMK_4145"/>
<dbReference type="AlphaFoldDB" id="A0A081FT33"/>
<dbReference type="InterPro" id="IPR007895">
    <property type="entry name" value="MASE1"/>
</dbReference>
<dbReference type="SMART" id="SM00052">
    <property type="entry name" value="EAL"/>
    <property type="match status" value="1"/>
</dbReference>
<dbReference type="Pfam" id="PF00990">
    <property type="entry name" value="GGDEF"/>
    <property type="match status" value="1"/>
</dbReference>
<evidence type="ECO:0000313" key="10">
    <source>
        <dbReference type="EMBL" id="KEA61688.1"/>
    </source>
</evidence>
<dbReference type="PROSITE" id="PS50883">
    <property type="entry name" value="EAL"/>
    <property type="match status" value="1"/>
</dbReference>
<feature type="transmembrane region" description="Helical" evidence="6">
    <location>
        <begin position="118"/>
        <end position="148"/>
    </location>
</feature>
<dbReference type="GO" id="GO:0005886">
    <property type="term" value="C:plasma membrane"/>
    <property type="evidence" value="ECO:0007669"/>
    <property type="project" value="UniProtKB-SubCell"/>
</dbReference>
<evidence type="ECO:0000256" key="2">
    <source>
        <dbReference type="ARBA" id="ARBA00022475"/>
    </source>
</evidence>
<protein>
    <submittedName>
        <fullName evidence="10">Diguanylate cyclase</fullName>
    </submittedName>
</protein>
<dbReference type="Gene3D" id="3.30.70.270">
    <property type="match status" value="1"/>
</dbReference>
<feature type="transmembrane region" description="Helical" evidence="6">
    <location>
        <begin position="195"/>
        <end position="215"/>
    </location>
</feature>
<comment type="subcellular location">
    <subcellularLocation>
        <location evidence="1">Cell membrane</location>
        <topology evidence="1">Multi-pass membrane protein</topology>
    </subcellularLocation>
</comment>
<dbReference type="SUPFAM" id="SSF55073">
    <property type="entry name" value="Nucleotide cyclase"/>
    <property type="match status" value="1"/>
</dbReference>
<organism evidence="10 11">
    <name type="scientific">Marinobacterium lacunae</name>
    <dbReference type="NCBI Taxonomy" id="1232683"/>
    <lineage>
        <taxon>Bacteria</taxon>
        <taxon>Pseudomonadati</taxon>
        <taxon>Pseudomonadota</taxon>
        <taxon>Gammaproteobacteria</taxon>
        <taxon>Oceanospirillales</taxon>
        <taxon>Oceanospirillaceae</taxon>
        <taxon>Marinobacterium</taxon>
    </lineage>
</organism>
<name>A0A081FT33_9GAMM</name>
<dbReference type="InterPro" id="IPR029787">
    <property type="entry name" value="Nucleotide_cyclase"/>
</dbReference>
<gene>
    <name evidence="10" type="ORF">ADIMK_4145</name>
</gene>
<dbReference type="GO" id="GO:0007165">
    <property type="term" value="P:signal transduction"/>
    <property type="evidence" value="ECO:0007669"/>
    <property type="project" value="UniProtKB-ARBA"/>
</dbReference>
<dbReference type="CDD" id="cd01949">
    <property type="entry name" value="GGDEF"/>
    <property type="match status" value="1"/>
</dbReference>
<proteinExistence type="predicted"/>
<dbReference type="PANTHER" id="PTHR44757">
    <property type="entry name" value="DIGUANYLATE CYCLASE DGCP"/>
    <property type="match status" value="1"/>
</dbReference>
<accession>A0A081FT33</accession>
<keyword evidence="3 6" id="KW-0812">Transmembrane</keyword>
<dbReference type="InterPro" id="IPR042240">
    <property type="entry name" value="CHASE_sf"/>
</dbReference>
<keyword evidence="2" id="KW-1003">Cell membrane</keyword>
<comment type="caution">
    <text evidence="10">The sequence shown here is derived from an EMBL/GenBank/DDBJ whole genome shotgun (WGS) entry which is preliminary data.</text>
</comment>
<dbReference type="SUPFAM" id="SSF141868">
    <property type="entry name" value="EAL domain-like"/>
    <property type="match status" value="1"/>
</dbReference>
<dbReference type="PROSITE" id="PS50839">
    <property type="entry name" value="CHASE"/>
    <property type="match status" value="1"/>
</dbReference>
<dbReference type="InterPro" id="IPR052155">
    <property type="entry name" value="Biofilm_reg_signaling"/>
</dbReference>
<evidence type="ECO:0000259" key="8">
    <source>
        <dbReference type="PROSITE" id="PS50883"/>
    </source>
</evidence>
<sequence length="944" mass="104730">MYSGIIRTTGLILALALAYFLAALLITGQGMHQQIMPFWAPAGIALGAVLRFGPAVLPGVLLGNFAFNLLIPLTWNESLTFNNALTALAIGTGATVQAGVAAALLHRFKSLPLAPKSGWALLAYVLIAGPLSCLINSTLGTSAVYFINDAGGSAGFFKDWLLWWGGDSFGAIVMAPAVLALFPDKAAVRQRRWPLVIRLLGVVGLVLMLNHLLMLRLDGQLRRDFQRDIRLVEAQIFSAIQKNFADLAYLGQRFAEPGGMSTEAFRERVEQLTRDNPSVRAYSWDPVVEVEDRHAFEQMTGAMLGEPNYTIYGESLMPNDPLIPVQMVEPRALNRKALGFNLLSLGDRRRSVILAQSSGQPVVTEVLNLTQAPDQPGFLILHPVYRLVGENGPLQRKRELTGFMVGVFTVSQLIDGALNGAGITDVRLRLTEQEAETPFYSDFPDAVLDDLIGHFTLQVGQRNWQVEAMPGPDYMAANPSSNATDMQLLLVLSAVISTLLVLSMHDRERVLMDEVDRQTQSLAFQARHDDLTGLPNRSHLMETIRQRVLGPDKQPFAVLFIDLDRFKLINDSLGHQAGDRMLQQLAQLLSRHLPKDTMLFRMGGDEFILLVEGDVQRASVEADRVLIATTLPLDIDDVRVQITASIGISLYPAHGDDLGMLIKHADTAMYRAKAQGKNRYVVYSEEFTDQAFHSFSLEQDLRVALSERQLVLHFQPQFDLKTMELVGTEALVRWNHPTRGLLAPGHFIELAEETQLIIPLGWQVIELACEQMKRWEQQGVDSPCVAINISPQQLLQIDFVEKLNKLVDGQGVTRTSIELEITELMIMQDPDLAMMQLHRLRESGYRIALDDFGTGYSSLDRLKYLPLDRLKIDQAFTRDIGKNPKDEAVILTIIALGRSLGIEVLAEGVETEAQLRFLTQHACNSVQGFLLGRPIPADELFVGV</sequence>
<dbReference type="Pfam" id="PF00563">
    <property type="entry name" value="EAL"/>
    <property type="match status" value="1"/>
</dbReference>
<dbReference type="NCBIfam" id="TIGR00254">
    <property type="entry name" value="GGDEF"/>
    <property type="match status" value="1"/>
</dbReference>
<dbReference type="OrthoDB" id="8553030at2"/>
<evidence type="ECO:0000256" key="4">
    <source>
        <dbReference type="ARBA" id="ARBA00022989"/>
    </source>
</evidence>
<feature type="transmembrane region" description="Helical" evidence="6">
    <location>
        <begin position="87"/>
        <end position="106"/>
    </location>
</feature>
<dbReference type="InterPro" id="IPR001633">
    <property type="entry name" value="EAL_dom"/>
</dbReference>
<dbReference type="eggNOG" id="COG5001">
    <property type="taxonomic scope" value="Bacteria"/>
</dbReference>
<dbReference type="SMART" id="SM00267">
    <property type="entry name" value="GGDEF"/>
    <property type="match status" value="1"/>
</dbReference>
<dbReference type="Pfam" id="PF05231">
    <property type="entry name" value="MASE1"/>
    <property type="match status" value="1"/>
</dbReference>
<reference evidence="10 11" key="1">
    <citation type="submission" date="2014-04" db="EMBL/GenBank/DDBJ databases">
        <title>Marinobacterium kochiensis sp. nov., isolated from sediment sample collected from Kochi backwaters in Kerala, India.</title>
        <authorList>
            <person name="Singh A."/>
            <person name="Pinnaka A.K."/>
        </authorList>
    </citation>
    <scope>NUCLEOTIDE SEQUENCE [LARGE SCALE GENOMIC DNA]</scope>
    <source>
        <strain evidence="10 11">AK27</strain>
    </source>
</reference>
<feature type="transmembrane region" description="Helical" evidence="6">
    <location>
        <begin position="160"/>
        <end position="183"/>
    </location>
</feature>
<keyword evidence="5 6" id="KW-0472">Membrane</keyword>
<dbReference type="EMBL" id="JMQN01000063">
    <property type="protein sequence ID" value="KEA61688.1"/>
    <property type="molecule type" value="Genomic_DNA"/>
</dbReference>
<dbReference type="SMART" id="SM01079">
    <property type="entry name" value="CHASE"/>
    <property type="match status" value="1"/>
</dbReference>
<dbReference type="PANTHER" id="PTHR44757:SF2">
    <property type="entry name" value="BIOFILM ARCHITECTURE MAINTENANCE PROTEIN MBAA"/>
    <property type="match status" value="1"/>
</dbReference>
<evidence type="ECO:0000313" key="11">
    <source>
        <dbReference type="Proteomes" id="UP000028252"/>
    </source>
</evidence>
<feature type="domain" description="EAL" evidence="8">
    <location>
        <begin position="694"/>
        <end position="944"/>
    </location>
</feature>
<evidence type="ECO:0000256" key="1">
    <source>
        <dbReference type="ARBA" id="ARBA00004651"/>
    </source>
</evidence>
<dbReference type="PATRIC" id="fig|1232683.4.peg.4076"/>
<dbReference type="InterPro" id="IPR000160">
    <property type="entry name" value="GGDEF_dom"/>
</dbReference>
<evidence type="ECO:0000256" key="5">
    <source>
        <dbReference type="ARBA" id="ARBA00023136"/>
    </source>
</evidence>
<evidence type="ECO:0000259" key="9">
    <source>
        <dbReference type="PROSITE" id="PS50887"/>
    </source>
</evidence>
<dbReference type="Pfam" id="PF03924">
    <property type="entry name" value="CHASE"/>
    <property type="match status" value="1"/>
</dbReference>
<dbReference type="InterPro" id="IPR035919">
    <property type="entry name" value="EAL_sf"/>
</dbReference>
<feature type="transmembrane region" description="Helical" evidence="6">
    <location>
        <begin position="6"/>
        <end position="26"/>
    </location>
</feature>
<feature type="domain" description="GGDEF" evidence="9">
    <location>
        <begin position="554"/>
        <end position="685"/>
    </location>
</feature>
<dbReference type="RefSeq" id="WP_051693195.1">
    <property type="nucleotide sequence ID" value="NZ_JMQN01000063.1"/>
</dbReference>
<feature type="transmembrane region" description="Helical" evidence="6">
    <location>
        <begin position="38"/>
        <end position="67"/>
    </location>
</feature>
<dbReference type="Gene3D" id="3.20.20.450">
    <property type="entry name" value="EAL domain"/>
    <property type="match status" value="1"/>
</dbReference>
<keyword evidence="4 6" id="KW-1133">Transmembrane helix</keyword>
<evidence type="ECO:0000256" key="3">
    <source>
        <dbReference type="ARBA" id="ARBA00022692"/>
    </source>
</evidence>
<dbReference type="Gene3D" id="3.30.450.350">
    <property type="entry name" value="CHASE domain"/>
    <property type="match status" value="1"/>
</dbReference>
<dbReference type="InterPro" id="IPR043128">
    <property type="entry name" value="Rev_trsase/Diguanyl_cyclase"/>
</dbReference>
<dbReference type="PROSITE" id="PS50887">
    <property type="entry name" value="GGDEF"/>
    <property type="match status" value="1"/>
</dbReference>
<dbReference type="GO" id="GO:0003824">
    <property type="term" value="F:catalytic activity"/>
    <property type="evidence" value="ECO:0007669"/>
    <property type="project" value="UniProtKB-ARBA"/>
</dbReference>
<feature type="domain" description="CHASE" evidence="7">
    <location>
        <begin position="256"/>
        <end position="418"/>
    </location>
</feature>
<keyword evidence="11" id="KW-1185">Reference proteome</keyword>
<evidence type="ECO:0000259" key="7">
    <source>
        <dbReference type="PROSITE" id="PS50839"/>
    </source>
</evidence>
<evidence type="ECO:0000256" key="6">
    <source>
        <dbReference type="SAM" id="Phobius"/>
    </source>
</evidence>
<dbReference type="InterPro" id="IPR006189">
    <property type="entry name" value="CHASE_dom"/>
</dbReference>
<dbReference type="CDD" id="cd01948">
    <property type="entry name" value="EAL"/>
    <property type="match status" value="1"/>
</dbReference>
<dbReference type="Proteomes" id="UP000028252">
    <property type="component" value="Unassembled WGS sequence"/>
</dbReference>